<sequence length="557" mass="58677">MTYVRSLLGACLLPVVVAAATVNLVDGSQIIGATAQNVDSFTGIPYAQPPTGNLRLKPPQPLQAGPRTIQATGVPTGCPQFVTSTAAATSVSNSLYSAFNQVQLDTNATTPAFGEDCLTLNVQRPANATSASMLPVVYWIFGGGFEFGSTQTYDATQLVNTSVAQGKDIVYVAVNYRLGGFGFMPGKEVVADGSANLGLLDQRLGLQWVADNIAAFGGDPSKVTIWGESAGSISVFNQMGLYDGNNTYKGAPLFRAAVMDSGSIVPADPVNCTKGQAVYDTVVANAGCAQSADTLACLRAASYDTFLKAANSVPGITSFNSVALSYLPRPDGVALTQSPEILVQQGKFAQVPFIIGDQEDEGTLFSLAQKNLTTTADVENYLSTIFFKDASTAQVQQLVASYPDDPAAGSPFGTGTANNIYPQYKRLAAILGDATFTLTRRGFLAGVQAKYPTLKTYSYLNTYGFGTAQVGTAHASDIAQVYGQKSDPASTTIQAYYVSFFNTMDPNGAPGLMPWPTWAEGNNLMNFTASGGSTLIPDTFRNDSFTVLINNQGSFHI</sequence>
<dbReference type="InterPro" id="IPR019826">
    <property type="entry name" value="Carboxylesterase_B_AS"/>
</dbReference>
<feature type="signal peptide" evidence="8">
    <location>
        <begin position="1"/>
        <end position="27"/>
    </location>
</feature>
<dbReference type="Proteomes" id="UP000256645">
    <property type="component" value="Unassembled WGS sequence"/>
</dbReference>
<dbReference type="InterPro" id="IPR002018">
    <property type="entry name" value="CarbesteraseB"/>
</dbReference>
<reference evidence="10 11" key="1">
    <citation type="journal article" date="2018" name="IMA Fungus">
        <title>IMA Genome-F 9: Draft genome sequence of Annulohypoxylon stygium, Aspergillus mulundensis, Berkeleyomyces basicola (syn. Thielaviopsis basicola), Ceratocystis smalleyi, two Cercospora beticola strains, Coleophoma cylindrospora, Fusarium fracticaudum, Phialophora cf. hyalina, and Morchella septimelata.</title>
        <authorList>
            <person name="Wingfield B.D."/>
            <person name="Bills G.F."/>
            <person name="Dong Y."/>
            <person name="Huang W."/>
            <person name="Nel W.J."/>
            <person name="Swalarsk-Parry B.S."/>
            <person name="Vaghefi N."/>
            <person name="Wilken P.M."/>
            <person name="An Z."/>
            <person name="de Beer Z.W."/>
            <person name="De Vos L."/>
            <person name="Chen L."/>
            <person name="Duong T.A."/>
            <person name="Gao Y."/>
            <person name="Hammerbacher A."/>
            <person name="Kikkert J.R."/>
            <person name="Li Y."/>
            <person name="Li H."/>
            <person name="Li K."/>
            <person name="Li Q."/>
            <person name="Liu X."/>
            <person name="Ma X."/>
            <person name="Naidoo K."/>
            <person name="Pethybridge S.J."/>
            <person name="Sun J."/>
            <person name="Steenkamp E.T."/>
            <person name="van der Nest M.A."/>
            <person name="van Wyk S."/>
            <person name="Wingfield M.J."/>
            <person name="Xiong C."/>
            <person name="Yue Q."/>
            <person name="Zhang X."/>
        </authorList>
    </citation>
    <scope>NUCLEOTIDE SEQUENCE [LARGE SCALE GENOMIC DNA]</scope>
    <source>
        <strain evidence="10 11">BP6252</strain>
    </source>
</reference>
<evidence type="ECO:0000256" key="4">
    <source>
        <dbReference type="ARBA" id="ARBA00022729"/>
    </source>
</evidence>
<dbReference type="PANTHER" id="PTHR11559">
    <property type="entry name" value="CARBOXYLESTERASE"/>
    <property type="match status" value="1"/>
</dbReference>
<evidence type="ECO:0000256" key="7">
    <source>
        <dbReference type="ARBA" id="ARBA00023180"/>
    </source>
</evidence>
<evidence type="ECO:0000256" key="5">
    <source>
        <dbReference type="ARBA" id="ARBA00022801"/>
    </source>
</evidence>
<comment type="caution">
    <text evidence="10">The sequence shown here is derived from an EMBL/GenBank/DDBJ whole genome shotgun (WGS) entry which is preliminary data.</text>
</comment>
<proteinExistence type="inferred from homology"/>
<feature type="domain" description="Carboxylesterase type B" evidence="9">
    <location>
        <begin position="25"/>
        <end position="527"/>
    </location>
</feature>
<keyword evidence="3" id="KW-0964">Secreted</keyword>
<dbReference type="SUPFAM" id="SSF53474">
    <property type="entry name" value="alpha/beta-Hydrolases"/>
    <property type="match status" value="1"/>
</dbReference>
<dbReference type="FunFam" id="3.40.50.1820:FF:000213">
    <property type="entry name" value="Carboxylic ester hydrolase"/>
    <property type="match status" value="1"/>
</dbReference>
<organism evidence="10 11">
    <name type="scientific">Coleophoma cylindrospora</name>
    <dbReference type="NCBI Taxonomy" id="1849047"/>
    <lineage>
        <taxon>Eukaryota</taxon>
        <taxon>Fungi</taxon>
        <taxon>Dikarya</taxon>
        <taxon>Ascomycota</taxon>
        <taxon>Pezizomycotina</taxon>
        <taxon>Leotiomycetes</taxon>
        <taxon>Helotiales</taxon>
        <taxon>Dermateaceae</taxon>
        <taxon>Coleophoma</taxon>
    </lineage>
</organism>
<evidence type="ECO:0000259" key="9">
    <source>
        <dbReference type="Pfam" id="PF00135"/>
    </source>
</evidence>
<evidence type="ECO:0000256" key="3">
    <source>
        <dbReference type="ARBA" id="ARBA00022525"/>
    </source>
</evidence>
<comment type="subcellular location">
    <subcellularLocation>
        <location evidence="1">Secreted</location>
    </subcellularLocation>
</comment>
<dbReference type="STRING" id="1849047.A0A3D8QY13"/>
<dbReference type="PROSITE" id="PS00122">
    <property type="entry name" value="CARBOXYLESTERASE_B_1"/>
    <property type="match status" value="1"/>
</dbReference>
<comment type="similarity">
    <text evidence="2 8">Belongs to the type-B carboxylesterase/lipase family.</text>
</comment>
<keyword evidence="6" id="KW-0443">Lipid metabolism</keyword>
<evidence type="ECO:0000256" key="6">
    <source>
        <dbReference type="ARBA" id="ARBA00023098"/>
    </source>
</evidence>
<evidence type="ECO:0000313" key="10">
    <source>
        <dbReference type="EMBL" id="RDW66568.1"/>
    </source>
</evidence>
<keyword evidence="5 8" id="KW-0378">Hydrolase</keyword>
<feature type="chain" id="PRO_5017497408" description="Carboxylic ester hydrolase" evidence="8">
    <location>
        <begin position="28"/>
        <end position="557"/>
    </location>
</feature>
<name>A0A3D8QY13_9HELO</name>
<dbReference type="GO" id="GO:0006629">
    <property type="term" value="P:lipid metabolic process"/>
    <property type="evidence" value="ECO:0007669"/>
    <property type="project" value="UniProtKB-KW"/>
</dbReference>
<dbReference type="InterPro" id="IPR050309">
    <property type="entry name" value="Type-B_Carboxylest/Lipase"/>
</dbReference>
<keyword evidence="11" id="KW-1185">Reference proteome</keyword>
<accession>A0A3D8QY13</accession>
<dbReference type="EMBL" id="PDLM01000011">
    <property type="protein sequence ID" value="RDW66568.1"/>
    <property type="molecule type" value="Genomic_DNA"/>
</dbReference>
<gene>
    <name evidence="10" type="ORF">BP6252_10203</name>
</gene>
<protein>
    <recommendedName>
        <fullName evidence="8">Carboxylic ester hydrolase</fullName>
        <ecNumber evidence="8">3.1.1.-</ecNumber>
    </recommendedName>
</protein>
<keyword evidence="4 8" id="KW-0732">Signal</keyword>
<dbReference type="AlphaFoldDB" id="A0A3D8QY13"/>
<dbReference type="Pfam" id="PF00135">
    <property type="entry name" value="COesterase"/>
    <property type="match status" value="1"/>
</dbReference>
<dbReference type="Gene3D" id="3.40.50.1820">
    <property type="entry name" value="alpha/beta hydrolase"/>
    <property type="match status" value="1"/>
</dbReference>
<dbReference type="EC" id="3.1.1.-" evidence="8"/>
<evidence type="ECO:0000256" key="1">
    <source>
        <dbReference type="ARBA" id="ARBA00004613"/>
    </source>
</evidence>
<evidence type="ECO:0000256" key="8">
    <source>
        <dbReference type="RuleBase" id="RU361235"/>
    </source>
</evidence>
<evidence type="ECO:0000313" key="11">
    <source>
        <dbReference type="Proteomes" id="UP000256645"/>
    </source>
</evidence>
<dbReference type="GO" id="GO:0016787">
    <property type="term" value="F:hydrolase activity"/>
    <property type="evidence" value="ECO:0007669"/>
    <property type="project" value="UniProtKB-KW"/>
</dbReference>
<dbReference type="OrthoDB" id="408631at2759"/>
<keyword evidence="7" id="KW-0325">Glycoprotein</keyword>
<dbReference type="GO" id="GO:0005576">
    <property type="term" value="C:extracellular region"/>
    <property type="evidence" value="ECO:0007669"/>
    <property type="project" value="UniProtKB-SubCell"/>
</dbReference>
<dbReference type="InterPro" id="IPR029058">
    <property type="entry name" value="AB_hydrolase_fold"/>
</dbReference>
<evidence type="ECO:0000256" key="2">
    <source>
        <dbReference type="ARBA" id="ARBA00005964"/>
    </source>
</evidence>